<evidence type="ECO:0000256" key="10">
    <source>
        <dbReference type="ARBA" id="ARBA00048713"/>
    </source>
</evidence>
<name>A0A2W0H768_9BACI</name>
<evidence type="ECO:0000256" key="9">
    <source>
        <dbReference type="ARBA" id="ARBA00023004"/>
    </source>
</evidence>
<dbReference type="InterPro" id="IPR044944">
    <property type="entry name" value="NOS_dom_3"/>
</dbReference>
<evidence type="ECO:0000259" key="13">
    <source>
        <dbReference type="Pfam" id="PF02898"/>
    </source>
</evidence>
<dbReference type="PANTHER" id="PTHR43410">
    <property type="entry name" value="NITRIC OXIDE SYNTHASE OXYGENASE"/>
    <property type="match status" value="1"/>
</dbReference>
<comment type="function">
    <text evidence="2 11">Catalyzes the production of nitric oxide.</text>
</comment>
<dbReference type="RefSeq" id="WP_110520770.1">
    <property type="nucleotide sequence ID" value="NZ_PDOF01000002.1"/>
</dbReference>
<accession>A0A2W0H768</accession>
<evidence type="ECO:0000313" key="14">
    <source>
        <dbReference type="EMBL" id="PYZ96831.1"/>
    </source>
</evidence>
<dbReference type="Pfam" id="PF02898">
    <property type="entry name" value="NO_synthase"/>
    <property type="match status" value="1"/>
</dbReference>
<reference evidence="14 15" key="1">
    <citation type="submission" date="2017-10" db="EMBL/GenBank/DDBJ databases">
        <title>Bacillus sp. nov., a halophilic bacterium isolated from a Yangshapao Lake.</title>
        <authorList>
            <person name="Wang H."/>
        </authorList>
    </citation>
    <scope>NUCLEOTIDE SEQUENCE [LARGE SCALE GENOMIC DNA]</scope>
    <source>
        <strain evidence="14 15">YSP-3</strain>
    </source>
</reference>
<feature type="domain" description="Nitric oxide synthase (NOS)" evidence="13">
    <location>
        <begin position="4"/>
        <end position="363"/>
    </location>
</feature>
<comment type="cofactor">
    <cofactor evidence="1 11 12">
        <name>heme</name>
        <dbReference type="ChEBI" id="CHEBI:30413"/>
    </cofactor>
</comment>
<dbReference type="OrthoDB" id="3398374at2"/>
<dbReference type="CDD" id="cd00575">
    <property type="entry name" value="NOS_oxygenase"/>
    <property type="match status" value="1"/>
</dbReference>
<proteinExistence type="inferred from homology"/>
<evidence type="ECO:0000256" key="7">
    <source>
        <dbReference type="ARBA" id="ARBA00022723"/>
    </source>
</evidence>
<dbReference type="EC" id="1.14.14.47" evidence="4 11"/>
<dbReference type="GO" id="GO:0004517">
    <property type="term" value="F:nitric-oxide synthase activity"/>
    <property type="evidence" value="ECO:0007669"/>
    <property type="project" value="InterPro"/>
</dbReference>
<dbReference type="InterPro" id="IPR004030">
    <property type="entry name" value="NOS_N"/>
</dbReference>
<dbReference type="Proteomes" id="UP000248066">
    <property type="component" value="Unassembled WGS sequence"/>
</dbReference>
<feature type="binding site" description="axial binding residue" evidence="12">
    <location>
        <position position="66"/>
    </location>
    <ligand>
        <name>heme</name>
        <dbReference type="ChEBI" id="CHEBI:30413"/>
    </ligand>
    <ligandPart>
        <name>Fe</name>
        <dbReference type="ChEBI" id="CHEBI:18248"/>
    </ligandPart>
</feature>
<dbReference type="GO" id="GO:0006809">
    <property type="term" value="P:nitric oxide biosynthetic process"/>
    <property type="evidence" value="ECO:0007669"/>
    <property type="project" value="InterPro"/>
</dbReference>
<keyword evidence="8 11" id="KW-0560">Oxidoreductase</keyword>
<dbReference type="GO" id="GO:0020037">
    <property type="term" value="F:heme binding"/>
    <property type="evidence" value="ECO:0007669"/>
    <property type="project" value="InterPro"/>
</dbReference>
<evidence type="ECO:0000313" key="15">
    <source>
        <dbReference type="Proteomes" id="UP000248066"/>
    </source>
</evidence>
<evidence type="ECO:0000256" key="8">
    <source>
        <dbReference type="ARBA" id="ARBA00023002"/>
    </source>
</evidence>
<dbReference type="Gene3D" id="3.90.1230.10">
    <property type="entry name" value="Nitric Oxide Synthase, Chain A, domain 3"/>
    <property type="match status" value="1"/>
</dbReference>
<comment type="similarity">
    <text evidence="3 11">Belongs to the NOS family. Bacterial NOS oxygenase subfamily.</text>
</comment>
<dbReference type="PIRSF" id="PIRSF037219">
    <property type="entry name" value="NOS_oxygenase"/>
    <property type="match status" value="1"/>
</dbReference>
<keyword evidence="6 11" id="KW-0349">Heme</keyword>
<keyword evidence="9 11" id="KW-0408">Iron</keyword>
<dbReference type="InterPro" id="IPR017142">
    <property type="entry name" value="Nitric_oxide_synthase_Oase-su"/>
</dbReference>
<evidence type="ECO:0000256" key="2">
    <source>
        <dbReference type="ARBA" id="ARBA00002642"/>
    </source>
</evidence>
<comment type="catalytic activity">
    <reaction evidence="10">
        <text>3 reduced [flavodoxin] + 2 L-arginine + 4 O2 = 3 oxidized [flavodoxin] + 2 L-citrulline + 2 nitric oxide + 4 H2O + 5 H(+)</text>
        <dbReference type="Rhea" id="RHEA:52324"/>
        <dbReference type="Rhea" id="RHEA-COMP:10622"/>
        <dbReference type="Rhea" id="RHEA-COMP:10623"/>
        <dbReference type="ChEBI" id="CHEBI:15377"/>
        <dbReference type="ChEBI" id="CHEBI:15378"/>
        <dbReference type="ChEBI" id="CHEBI:15379"/>
        <dbReference type="ChEBI" id="CHEBI:16480"/>
        <dbReference type="ChEBI" id="CHEBI:32682"/>
        <dbReference type="ChEBI" id="CHEBI:57618"/>
        <dbReference type="ChEBI" id="CHEBI:57743"/>
        <dbReference type="ChEBI" id="CHEBI:58210"/>
        <dbReference type="EC" id="1.14.14.47"/>
    </reaction>
</comment>
<dbReference type="InterPro" id="IPR050607">
    <property type="entry name" value="NOS"/>
</dbReference>
<dbReference type="InterPro" id="IPR036119">
    <property type="entry name" value="NOS_N_sf"/>
</dbReference>
<keyword evidence="7 11" id="KW-0479">Metal-binding</keyword>
<organism evidence="14 15">
    <name type="scientific">Alteribacter lacisalsi</name>
    <dbReference type="NCBI Taxonomy" id="2045244"/>
    <lineage>
        <taxon>Bacteria</taxon>
        <taxon>Bacillati</taxon>
        <taxon>Bacillota</taxon>
        <taxon>Bacilli</taxon>
        <taxon>Bacillales</taxon>
        <taxon>Bacillaceae</taxon>
        <taxon>Alteribacter</taxon>
    </lineage>
</organism>
<evidence type="ECO:0000256" key="11">
    <source>
        <dbReference type="PIRNR" id="PIRNR037219"/>
    </source>
</evidence>
<keyword evidence="15" id="KW-1185">Reference proteome</keyword>
<dbReference type="AlphaFoldDB" id="A0A2W0H768"/>
<evidence type="ECO:0000256" key="12">
    <source>
        <dbReference type="PIRSR" id="PIRSR037219-1"/>
    </source>
</evidence>
<evidence type="ECO:0000256" key="5">
    <source>
        <dbReference type="ARBA" id="ARBA00018859"/>
    </source>
</evidence>
<dbReference type="InterPro" id="IPR044940">
    <property type="entry name" value="NOS_dom_2"/>
</dbReference>
<dbReference type="PANTHER" id="PTHR43410:SF1">
    <property type="entry name" value="NITRIC OXIDE SYNTHASE"/>
    <property type="match status" value="1"/>
</dbReference>
<comment type="miscellaneous">
    <text evidence="11">This protein is similar to the oxygenase domain of eukaryotic nitric oxide synthases but lacks the reductase domain which, in eukaryotes, is responsible for transfer of electrons to the ferric heme during nitric oxide synthesis.</text>
</comment>
<evidence type="ECO:0000256" key="6">
    <source>
        <dbReference type="ARBA" id="ARBA00022617"/>
    </source>
</evidence>
<dbReference type="EMBL" id="PDOF01000002">
    <property type="protein sequence ID" value="PYZ96831.1"/>
    <property type="molecule type" value="Genomic_DNA"/>
</dbReference>
<evidence type="ECO:0000256" key="4">
    <source>
        <dbReference type="ARBA" id="ARBA00012735"/>
    </source>
</evidence>
<evidence type="ECO:0000256" key="1">
    <source>
        <dbReference type="ARBA" id="ARBA00001971"/>
    </source>
</evidence>
<sequence>MDRNETMYRAAEAFVQQCYSELNKQESIKSRLVEIKTEIEQTGTYTHTAEEISHGAKMAWRNSNRCIGRFFWQTLDVFDARDLRTAEDVFDALCRHIEYATNDGRILPTITVFAQRSEGQTDRIRLWNHQLLRYAGYETEEGVIGDQWSVSFTRKCEALGWRGERTDYDLLPLVIQVDGGEPEWFDIPADLVKEVAIRHPENRAVADLNVKWYGVPIISDMLLEIGGIQYPAAPFNGWYMETEIGARNLADTDRYDLLPKIASVFDLDTSRVSTLWKDRALVELNRAVIHSFREDGVSIVDHHTAAEQFRQFENRETESGRPVTGDWSWLIPPVSPAATHVFHKQYNDEVVTPNYHYQEKPYKP</sequence>
<gene>
    <name evidence="14" type="ORF">CR205_14220</name>
</gene>
<dbReference type="Gene3D" id="3.90.440.10">
    <property type="entry name" value="Nitric Oxide Synthase,Heme Domain,Chain A domain 2"/>
    <property type="match status" value="1"/>
</dbReference>
<evidence type="ECO:0000256" key="3">
    <source>
        <dbReference type="ARBA" id="ARBA00005411"/>
    </source>
</evidence>
<dbReference type="SUPFAM" id="SSF56512">
    <property type="entry name" value="Nitric oxide (NO) synthase oxygenase domain"/>
    <property type="match status" value="1"/>
</dbReference>
<dbReference type="GO" id="GO:0046872">
    <property type="term" value="F:metal ion binding"/>
    <property type="evidence" value="ECO:0007669"/>
    <property type="project" value="UniProtKB-KW"/>
</dbReference>
<dbReference type="InterPro" id="IPR044943">
    <property type="entry name" value="NOS_dom_1"/>
</dbReference>
<protein>
    <recommendedName>
        <fullName evidence="5 11">Nitric oxide synthase oxygenase</fullName>
        <ecNumber evidence="4 11">1.14.14.47</ecNumber>
    </recommendedName>
</protein>
<comment type="caution">
    <text evidence="14">The sequence shown here is derived from an EMBL/GenBank/DDBJ whole genome shotgun (WGS) entry which is preliminary data.</text>
</comment>
<dbReference type="Gene3D" id="3.90.340.10">
    <property type="entry name" value="Nitric Oxide Synthase, Chain A, domain 1"/>
    <property type="match status" value="1"/>
</dbReference>
<comment type="subunit">
    <text evidence="11">Homodimer.</text>
</comment>